<dbReference type="InterPro" id="IPR007313">
    <property type="entry name" value="FxsA"/>
</dbReference>
<keyword evidence="2" id="KW-0812">Transmembrane</keyword>
<dbReference type="PANTHER" id="PTHR35335">
    <property type="entry name" value="UPF0716 PROTEIN FXSA"/>
    <property type="match status" value="1"/>
</dbReference>
<protein>
    <submittedName>
        <fullName evidence="3">FxsA family protein</fullName>
    </submittedName>
</protein>
<evidence type="ECO:0000256" key="2">
    <source>
        <dbReference type="SAM" id="Phobius"/>
    </source>
</evidence>
<evidence type="ECO:0000256" key="1">
    <source>
        <dbReference type="SAM" id="MobiDB-lite"/>
    </source>
</evidence>
<reference evidence="3 4" key="1">
    <citation type="journal article" date="2019" name="Int. J. Syst. Evol. Microbiol.">
        <title>The Global Catalogue of Microorganisms (GCM) 10K type strain sequencing project: providing services to taxonomists for standard genome sequencing and annotation.</title>
        <authorList>
            <consortium name="The Broad Institute Genomics Platform"/>
            <consortium name="The Broad Institute Genome Sequencing Center for Infectious Disease"/>
            <person name="Wu L."/>
            <person name="Ma J."/>
        </authorList>
    </citation>
    <scope>NUCLEOTIDE SEQUENCE [LARGE SCALE GENOMIC DNA]</scope>
    <source>
        <strain evidence="3 4">CGMCC 1.12237</strain>
    </source>
</reference>
<keyword evidence="4" id="KW-1185">Reference proteome</keyword>
<sequence>MARTRWYIALLLLIPLSDALLLVVLSQWIQWPVIVALVVLTGLVGMLLVRAEGRATLRSVQRKLATGDLPTNELMDGGMLIAAGAFLLTPGLVTDTLGFLLALPFTRYPIREVLKRFVVKPYLDKKADGFVSGNVWVGGFPQGDDFEQGGPAGQSDFGDDGFGGGGVGGSGSGSGGVGGTEGSGDRTSQSGGSDDVYDVNYRVEEESN</sequence>
<name>A0ABD5RF87_9EURY</name>
<dbReference type="Proteomes" id="UP001596201">
    <property type="component" value="Unassembled WGS sequence"/>
</dbReference>
<keyword evidence="2" id="KW-1133">Transmembrane helix</keyword>
<feature type="region of interest" description="Disordered" evidence="1">
    <location>
        <begin position="142"/>
        <end position="208"/>
    </location>
</feature>
<keyword evidence="2" id="KW-0472">Membrane</keyword>
<comment type="caution">
    <text evidence="3">The sequence shown here is derived from an EMBL/GenBank/DDBJ whole genome shotgun (WGS) entry which is preliminary data.</text>
</comment>
<feature type="compositionally biased region" description="Gly residues" evidence="1">
    <location>
        <begin position="160"/>
        <end position="182"/>
    </location>
</feature>
<evidence type="ECO:0000313" key="4">
    <source>
        <dbReference type="Proteomes" id="UP001596201"/>
    </source>
</evidence>
<dbReference type="Pfam" id="PF04186">
    <property type="entry name" value="FxsA"/>
    <property type="match status" value="1"/>
</dbReference>
<dbReference type="PANTHER" id="PTHR35335:SF1">
    <property type="entry name" value="UPF0716 PROTEIN FXSA"/>
    <property type="match status" value="1"/>
</dbReference>
<evidence type="ECO:0000313" key="3">
    <source>
        <dbReference type="EMBL" id="MFC5368491.1"/>
    </source>
</evidence>
<dbReference type="NCBIfam" id="NF008528">
    <property type="entry name" value="PRK11463.1-2"/>
    <property type="match status" value="1"/>
</dbReference>
<gene>
    <name evidence="3" type="ORF">ACFPJ5_16300</name>
</gene>
<organism evidence="3 4">
    <name type="scientific">Salinirubrum litoreum</name>
    <dbReference type="NCBI Taxonomy" id="1126234"/>
    <lineage>
        <taxon>Archaea</taxon>
        <taxon>Methanobacteriati</taxon>
        <taxon>Methanobacteriota</taxon>
        <taxon>Stenosarchaea group</taxon>
        <taxon>Halobacteria</taxon>
        <taxon>Halobacteriales</taxon>
        <taxon>Haloferacaceae</taxon>
        <taxon>Salinirubrum</taxon>
    </lineage>
</organism>
<dbReference type="EMBL" id="JBHSKX010000002">
    <property type="protein sequence ID" value="MFC5368491.1"/>
    <property type="molecule type" value="Genomic_DNA"/>
</dbReference>
<dbReference type="AlphaFoldDB" id="A0ABD5RF87"/>
<dbReference type="RefSeq" id="WP_227230766.1">
    <property type="nucleotide sequence ID" value="NZ_JAJCVJ010000002.1"/>
</dbReference>
<feature type="transmembrane region" description="Helical" evidence="2">
    <location>
        <begin position="29"/>
        <end position="49"/>
    </location>
</feature>
<accession>A0ABD5RF87</accession>
<proteinExistence type="predicted"/>